<proteinExistence type="predicted"/>
<dbReference type="Proteomes" id="UP000014760">
    <property type="component" value="Unassembled WGS sequence"/>
</dbReference>
<keyword evidence="9" id="KW-1185">Reference proteome</keyword>
<dbReference type="SUPFAM" id="SSF81321">
    <property type="entry name" value="Family A G protein-coupled receptor-like"/>
    <property type="match status" value="1"/>
</dbReference>
<gene>
    <name evidence="7" type="ORF">CAPTEDRAFT_190142</name>
</gene>
<evidence type="ECO:0000256" key="1">
    <source>
        <dbReference type="ARBA" id="ARBA00004370"/>
    </source>
</evidence>
<evidence type="ECO:0000313" key="8">
    <source>
        <dbReference type="EnsemblMetazoa" id="CapteP190142"/>
    </source>
</evidence>
<dbReference type="GO" id="GO:0016020">
    <property type="term" value="C:membrane"/>
    <property type="evidence" value="ECO:0007669"/>
    <property type="project" value="UniProtKB-SubCell"/>
</dbReference>
<dbReference type="InterPro" id="IPR000276">
    <property type="entry name" value="GPCR_Rhodpsn"/>
</dbReference>
<dbReference type="PROSITE" id="PS50262">
    <property type="entry name" value="G_PROTEIN_RECEP_F1_2"/>
    <property type="match status" value="1"/>
</dbReference>
<feature type="transmembrane region" description="Helical" evidence="5">
    <location>
        <begin position="114"/>
        <end position="137"/>
    </location>
</feature>
<dbReference type="PANTHER" id="PTHR46641">
    <property type="entry name" value="FMRFAMIDE RECEPTOR-RELATED"/>
    <property type="match status" value="1"/>
</dbReference>
<dbReference type="AlphaFoldDB" id="R7UL03"/>
<dbReference type="EMBL" id="AMQN01001145">
    <property type="status" value="NOT_ANNOTATED_CDS"/>
    <property type="molecule type" value="Genomic_DNA"/>
</dbReference>
<evidence type="ECO:0000256" key="5">
    <source>
        <dbReference type="SAM" id="Phobius"/>
    </source>
</evidence>
<dbReference type="OMA" id="RINIAMI"/>
<dbReference type="STRING" id="283909.R7UL03"/>
<feature type="domain" description="G-protein coupled receptors family 1 profile" evidence="6">
    <location>
        <begin position="87"/>
        <end position="363"/>
    </location>
</feature>
<feature type="transmembrane region" description="Helical" evidence="5">
    <location>
        <begin position="301"/>
        <end position="325"/>
    </location>
</feature>
<feature type="transmembrane region" description="Helical" evidence="5">
    <location>
        <begin position="70"/>
        <end position="94"/>
    </location>
</feature>
<reference evidence="8" key="3">
    <citation type="submission" date="2015-06" db="UniProtKB">
        <authorList>
            <consortium name="EnsemblMetazoa"/>
        </authorList>
    </citation>
    <scope>IDENTIFICATION</scope>
</reference>
<keyword evidence="2 5" id="KW-0812">Transmembrane</keyword>
<dbReference type="HOGENOM" id="CLU_009579_24_7_1"/>
<reference evidence="7 9" key="2">
    <citation type="journal article" date="2013" name="Nature">
        <title>Insights into bilaterian evolution from three spiralian genomes.</title>
        <authorList>
            <person name="Simakov O."/>
            <person name="Marletaz F."/>
            <person name="Cho S.J."/>
            <person name="Edsinger-Gonzales E."/>
            <person name="Havlak P."/>
            <person name="Hellsten U."/>
            <person name="Kuo D.H."/>
            <person name="Larsson T."/>
            <person name="Lv J."/>
            <person name="Arendt D."/>
            <person name="Savage R."/>
            <person name="Osoegawa K."/>
            <person name="de Jong P."/>
            <person name="Grimwood J."/>
            <person name="Chapman J.A."/>
            <person name="Shapiro H."/>
            <person name="Aerts A."/>
            <person name="Otillar R.P."/>
            <person name="Terry A.Y."/>
            <person name="Boore J.L."/>
            <person name="Grigoriev I.V."/>
            <person name="Lindberg D.R."/>
            <person name="Seaver E.C."/>
            <person name="Weisblat D.A."/>
            <person name="Putnam N.H."/>
            <person name="Rokhsar D.S."/>
        </authorList>
    </citation>
    <scope>NUCLEOTIDE SEQUENCE</scope>
    <source>
        <strain evidence="7 9">I ESC-2004</strain>
    </source>
</reference>
<evidence type="ECO:0000256" key="3">
    <source>
        <dbReference type="ARBA" id="ARBA00022989"/>
    </source>
</evidence>
<dbReference type="PANTHER" id="PTHR46641:SF2">
    <property type="entry name" value="FMRFAMIDE RECEPTOR"/>
    <property type="match status" value="1"/>
</dbReference>
<dbReference type="PRINTS" id="PR00237">
    <property type="entry name" value="GPCRRHODOPSN"/>
</dbReference>
<protein>
    <recommendedName>
        <fullName evidence="6">G-protein coupled receptors family 1 profile domain-containing protein</fullName>
    </recommendedName>
</protein>
<name>R7UL03_CAPTE</name>
<dbReference type="InterPro" id="IPR017452">
    <property type="entry name" value="GPCR_Rhodpsn_7TM"/>
</dbReference>
<sequence length="428" mass="48452">MSVSHFTVQSSTLDTRMVTNSPVLEEACIDAAWCLKEEPESLISYGNGSSNLTEYDNSTPEVSAYEKAAILLRTQAIVGICIIGLLGNILNLLFMTPRIIRRGGTMGRITQYSYAGMIALATSDFNFCLLGVIPLFIDDFRRSVCHLNFSMIYHVYNNALFNLFLLESTWLTVAMAVGRYLAICHPFRAKQWIGMKMFWRSIVVLTLLCVAFNIPRFWTYELVTYDCNGTTVYRLHHGFLKKRPLFETVYQWAYFVLGIVIPLITLSYCNIFLIKALRSINNNGPAMPAGARGNQESTRHITLTFVAIIIIYIILVTPSEILGFLRKHILTNQTGSNKEKYNLIVDISNTLQAVNFSLNFIVYCIINTSFRNSIINVFRCIFRPRAKMNNKDMYTSMATNSTMAGGYHVHGITHSFSFFGSCPDNDID</sequence>
<feature type="transmembrane region" description="Helical" evidence="5">
    <location>
        <begin position="198"/>
        <end position="218"/>
    </location>
</feature>
<dbReference type="OrthoDB" id="10011262at2759"/>
<evidence type="ECO:0000256" key="4">
    <source>
        <dbReference type="ARBA" id="ARBA00023136"/>
    </source>
</evidence>
<accession>R7UL03</accession>
<evidence type="ECO:0000259" key="6">
    <source>
        <dbReference type="PROSITE" id="PS50262"/>
    </source>
</evidence>
<dbReference type="Gene3D" id="1.20.1070.10">
    <property type="entry name" value="Rhodopsin 7-helix transmembrane proteins"/>
    <property type="match status" value="1"/>
</dbReference>
<keyword evidence="4 5" id="KW-0472">Membrane</keyword>
<evidence type="ECO:0000256" key="2">
    <source>
        <dbReference type="ARBA" id="ARBA00022692"/>
    </source>
</evidence>
<dbReference type="EnsemblMetazoa" id="CapteT190142">
    <property type="protein sequence ID" value="CapteP190142"/>
    <property type="gene ID" value="CapteG190142"/>
</dbReference>
<dbReference type="GO" id="GO:0004930">
    <property type="term" value="F:G protein-coupled receptor activity"/>
    <property type="evidence" value="ECO:0007669"/>
    <property type="project" value="InterPro"/>
</dbReference>
<evidence type="ECO:0000313" key="9">
    <source>
        <dbReference type="Proteomes" id="UP000014760"/>
    </source>
</evidence>
<feature type="transmembrane region" description="Helical" evidence="5">
    <location>
        <begin position="252"/>
        <end position="273"/>
    </location>
</feature>
<feature type="transmembrane region" description="Helical" evidence="5">
    <location>
        <begin position="157"/>
        <end position="177"/>
    </location>
</feature>
<dbReference type="FunCoup" id="R7UL03">
    <property type="interactions" value="20"/>
</dbReference>
<dbReference type="InterPro" id="IPR052954">
    <property type="entry name" value="GPCR-Ligand_Int"/>
</dbReference>
<dbReference type="CDD" id="cd14978">
    <property type="entry name" value="7tmA_FMRFamide_R-like"/>
    <property type="match status" value="1"/>
</dbReference>
<dbReference type="EMBL" id="KB300094">
    <property type="protein sequence ID" value="ELU07219.1"/>
    <property type="molecule type" value="Genomic_DNA"/>
</dbReference>
<dbReference type="Pfam" id="PF00001">
    <property type="entry name" value="7tm_1"/>
    <property type="match status" value="1"/>
</dbReference>
<reference evidence="9" key="1">
    <citation type="submission" date="2012-12" db="EMBL/GenBank/DDBJ databases">
        <authorList>
            <person name="Hellsten U."/>
            <person name="Grimwood J."/>
            <person name="Chapman J.A."/>
            <person name="Shapiro H."/>
            <person name="Aerts A."/>
            <person name="Otillar R.P."/>
            <person name="Terry A.Y."/>
            <person name="Boore J.L."/>
            <person name="Simakov O."/>
            <person name="Marletaz F."/>
            <person name="Cho S.-J."/>
            <person name="Edsinger-Gonzales E."/>
            <person name="Havlak P."/>
            <person name="Kuo D.-H."/>
            <person name="Larsson T."/>
            <person name="Lv J."/>
            <person name="Arendt D."/>
            <person name="Savage R."/>
            <person name="Osoegawa K."/>
            <person name="de Jong P."/>
            <person name="Lindberg D.R."/>
            <person name="Seaver E.C."/>
            <person name="Weisblat D.A."/>
            <person name="Putnam N.H."/>
            <person name="Grigoriev I.V."/>
            <person name="Rokhsar D.S."/>
        </authorList>
    </citation>
    <scope>NUCLEOTIDE SEQUENCE</scope>
    <source>
        <strain evidence="9">I ESC-2004</strain>
    </source>
</reference>
<comment type="subcellular location">
    <subcellularLocation>
        <location evidence="1">Membrane</location>
    </subcellularLocation>
</comment>
<organism evidence="7">
    <name type="scientific">Capitella teleta</name>
    <name type="common">Polychaete worm</name>
    <dbReference type="NCBI Taxonomy" id="283909"/>
    <lineage>
        <taxon>Eukaryota</taxon>
        <taxon>Metazoa</taxon>
        <taxon>Spiralia</taxon>
        <taxon>Lophotrochozoa</taxon>
        <taxon>Annelida</taxon>
        <taxon>Polychaeta</taxon>
        <taxon>Sedentaria</taxon>
        <taxon>Scolecida</taxon>
        <taxon>Capitellidae</taxon>
        <taxon>Capitella</taxon>
    </lineage>
</organism>
<keyword evidence="3 5" id="KW-1133">Transmembrane helix</keyword>
<evidence type="ECO:0000313" key="7">
    <source>
        <dbReference type="EMBL" id="ELU07219.1"/>
    </source>
</evidence>